<organism evidence="2 3">
    <name type="scientific">Paraburkholderia caballeronis</name>
    <dbReference type="NCBI Taxonomy" id="416943"/>
    <lineage>
        <taxon>Bacteria</taxon>
        <taxon>Pseudomonadati</taxon>
        <taxon>Pseudomonadota</taxon>
        <taxon>Betaproteobacteria</taxon>
        <taxon>Burkholderiales</taxon>
        <taxon>Burkholderiaceae</taxon>
        <taxon>Paraburkholderia</taxon>
    </lineage>
</organism>
<keyword evidence="1" id="KW-0472">Membrane</keyword>
<sequence>MGSRFTEHGGARGVRCDVPEFNATVTLDGHHRWLIIVLHVPVAADFVGGFFFALFPQLSGPHFCDVLPAIVPAFSQMGLMTRMLCSVAA</sequence>
<dbReference type="Proteomes" id="UP000199120">
    <property type="component" value="Unassembled WGS sequence"/>
</dbReference>
<dbReference type="EMBL" id="FOAJ01000008">
    <property type="protein sequence ID" value="SEL45704.1"/>
    <property type="molecule type" value="Genomic_DNA"/>
</dbReference>
<evidence type="ECO:0000256" key="1">
    <source>
        <dbReference type="SAM" id="Phobius"/>
    </source>
</evidence>
<keyword evidence="1" id="KW-1133">Transmembrane helix</keyword>
<accession>A0A1H7QDI9</accession>
<reference evidence="3" key="1">
    <citation type="submission" date="2016-10" db="EMBL/GenBank/DDBJ databases">
        <authorList>
            <person name="Varghese N."/>
            <person name="Submissions S."/>
        </authorList>
    </citation>
    <scope>NUCLEOTIDE SEQUENCE [LARGE SCALE GENOMIC DNA]</scope>
    <source>
        <strain evidence="3">LMG 26416</strain>
    </source>
</reference>
<dbReference type="RefSeq" id="WP_090549327.1">
    <property type="nucleotide sequence ID" value="NZ_FNSR01000002.1"/>
</dbReference>
<feature type="transmembrane region" description="Helical" evidence="1">
    <location>
        <begin position="33"/>
        <end position="55"/>
    </location>
</feature>
<gene>
    <name evidence="2" type="ORF">SAMN05192542_10839</name>
</gene>
<keyword evidence="1" id="KW-0812">Transmembrane</keyword>
<dbReference type="AlphaFoldDB" id="A0A1H7QDI9"/>
<keyword evidence="3" id="KW-1185">Reference proteome</keyword>
<dbReference type="STRING" id="416943.SAMN05445871_4656"/>
<evidence type="ECO:0000313" key="3">
    <source>
        <dbReference type="Proteomes" id="UP000199120"/>
    </source>
</evidence>
<name>A0A1H7QDI9_9BURK</name>
<protein>
    <submittedName>
        <fullName evidence="2">Uncharacterized protein</fullName>
    </submittedName>
</protein>
<proteinExistence type="predicted"/>
<evidence type="ECO:0000313" key="2">
    <source>
        <dbReference type="EMBL" id="SEL45704.1"/>
    </source>
</evidence>